<accession>A0A0A9H3X8</accession>
<evidence type="ECO:0000313" key="1">
    <source>
        <dbReference type="EMBL" id="JAE31920.1"/>
    </source>
</evidence>
<sequence>MGGIGKVVLESRGALAGSVGGFGGSEPCSGGAWTCNCGTDGGTGGGGFCTRIELELPGIIVACPCKLEFCMNPDCLFELSTGKPTSFPG</sequence>
<dbReference type="EMBL" id="GBRH01165976">
    <property type="protein sequence ID" value="JAE31920.1"/>
    <property type="molecule type" value="Transcribed_RNA"/>
</dbReference>
<name>A0A0A9H3X8_ARUDO</name>
<protein>
    <submittedName>
        <fullName evidence="1">Uncharacterized protein</fullName>
    </submittedName>
</protein>
<proteinExistence type="predicted"/>
<reference evidence="1" key="1">
    <citation type="submission" date="2014-09" db="EMBL/GenBank/DDBJ databases">
        <authorList>
            <person name="Magalhaes I.L.F."/>
            <person name="Oliveira U."/>
            <person name="Santos F.R."/>
            <person name="Vidigal T.H.D.A."/>
            <person name="Brescovit A.D."/>
            <person name="Santos A.J."/>
        </authorList>
    </citation>
    <scope>NUCLEOTIDE SEQUENCE</scope>
    <source>
        <tissue evidence="1">Shoot tissue taken approximately 20 cm above the soil surface</tissue>
    </source>
</reference>
<organism evidence="1">
    <name type="scientific">Arundo donax</name>
    <name type="common">Giant reed</name>
    <name type="synonym">Donax arundinaceus</name>
    <dbReference type="NCBI Taxonomy" id="35708"/>
    <lineage>
        <taxon>Eukaryota</taxon>
        <taxon>Viridiplantae</taxon>
        <taxon>Streptophyta</taxon>
        <taxon>Embryophyta</taxon>
        <taxon>Tracheophyta</taxon>
        <taxon>Spermatophyta</taxon>
        <taxon>Magnoliopsida</taxon>
        <taxon>Liliopsida</taxon>
        <taxon>Poales</taxon>
        <taxon>Poaceae</taxon>
        <taxon>PACMAD clade</taxon>
        <taxon>Arundinoideae</taxon>
        <taxon>Arundineae</taxon>
        <taxon>Arundo</taxon>
    </lineage>
</organism>
<reference evidence="1" key="2">
    <citation type="journal article" date="2015" name="Data Brief">
        <title>Shoot transcriptome of the giant reed, Arundo donax.</title>
        <authorList>
            <person name="Barrero R.A."/>
            <person name="Guerrero F.D."/>
            <person name="Moolhuijzen P."/>
            <person name="Goolsby J.A."/>
            <person name="Tidwell J."/>
            <person name="Bellgard S.E."/>
            <person name="Bellgard M.I."/>
        </authorList>
    </citation>
    <scope>NUCLEOTIDE SEQUENCE</scope>
    <source>
        <tissue evidence="1">Shoot tissue taken approximately 20 cm above the soil surface</tissue>
    </source>
</reference>
<dbReference type="AlphaFoldDB" id="A0A0A9H3X8"/>